<dbReference type="InterPro" id="IPR036890">
    <property type="entry name" value="HATPase_C_sf"/>
</dbReference>
<dbReference type="SUPFAM" id="SSF55874">
    <property type="entry name" value="ATPase domain of HSP90 chaperone/DNA topoisomerase II/histidine kinase"/>
    <property type="match status" value="1"/>
</dbReference>
<dbReference type="PANTHER" id="PTHR43711">
    <property type="entry name" value="TWO-COMPONENT HISTIDINE KINASE"/>
    <property type="match status" value="1"/>
</dbReference>
<dbReference type="Gene3D" id="3.30.565.10">
    <property type="entry name" value="Histidine kinase-like ATPase, C-terminal domain"/>
    <property type="match status" value="1"/>
</dbReference>
<dbReference type="GO" id="GO:0031969">
    <property type="term" value="C:chloroplast membrane"/>
    <property type="evidence" value="ECO:0007669"/>
    <property type="project" value="UniProtKB-SubCell"/>
</dbReference>
<dbReference type="PROSITE" id="PS50885">
    <property type="entry name" value="HAMP"/>
    <property type="match status" value="1"/>
</dbReference>
<dbReference type="CDD" id="cd06225">
    <property type="entry name" value="HAMP"/>
    <property type="match status" value="1"/>
</dbReference>
<accession>A0A4D6WKZ4</accession>
<dbReference type="SMART" id="SM00388">
    <property type="entry name" value="HisKA"/>
    <property type="match status" value="1"/>
</dbReference>
<dbReference type="Pfam" id="PF00512">
    <property type="entry name" value="HisKA"/>
    <property type="match status" value="1"/>
</dbReference>
<name>A0A4D6WKZ4_9FLOR</name>
<dbReference type="InterPro" id="IPR003660">
    <property type="entry name" value="HAMP_dom"/>
</dbReference>
<evidence type="ECO:0000256" key="4">
    <source>
        <dbReference type="ARBA" id="ARBA00022553"/>
    </source>
</evidence>
<evidence type="ECO:0000256" key="8">
    <source>
        <dbReference type="ARBA" id="ARBA00069102"/>
    </source>
</evidence>
<keyword evidence="4" id="KW-0597">Phosphoprotein</keyword>
<keyword evidence="9" id="KW-1133">Transmembrane helix</keyword>
<feature type="transmembrane region" description="Helical" evidence="9">
    <location>
        <begin position="6"/>
        <end position="24"/>
    </location>
</feature>
<feature type="domain" description="Histidine kinase" evidence="10">
    <location>
        <begin position="385"/>
        <end position="618"/>
    </location>
</feature>
<evidence type="ECO:0000256" key="2">
    <source>
        <dbReference type="ARBA" id="ARBA00004508"/>
    </source>
</evidence>
<dbReference type="FunFam" id="1.10.287.130:FF:000001">
    <property type="entry name" value="Two-component sensor histidine kinase"/>
    <property type="match status" value="1"/>
</dbReference>
<dbReference type="InterPro" id="IPR000014">
    <property type="entry name" value="PAS"/>
</dbReference>
<feature type="domain" description="HAMP" evidence="12">
    <location>
        <begin position="189"/>
        <end position="241"/>
    </location>
</feature>
<sequence>MIFFSILILSITITSLIFWSVMIIQDDAIINSNSFYKDLSGLFTSQIVSTVNLNNDYELFSILEKIYLSTGNIRYIFLFRPDGSLLYSLPTYYNAIHNLLYIPSNFYSIHLKDHIFDIALVINQKLLDHNIANIVIPIIYNGHKLGHIELGINARNSNMYSSIFIYIITIFVFISIWLIVIIVSFVNSLSIVYPLQELLLGIQNISAGNFNQKICYHPHSQFADLIIGFNEMAEKLAFYEKTNIEKLIVEKHKLESVVSTIADGTILIDLDLRLLFVNQVAIKAFKWENLDIIGKFIGSYLPSHVNQSLLPIFNNLVKRNCFEILNSPTEEICMHLDYGNQKVFRFILTALLDTQTSMLTSIVIIMQDISREVQLNEAKNQFIGNVSHELRTPLCNIGSFLETLLDYSDSLTLEQKQDFLSIANNETKRLGNLVNDILDLSRLESDVDYSLLSVNIVDILYSIINTSQLTAQNNQIYISLEIDPSIKYVLGHESLLFQVISNLVSNAIKFSNIYGKVILRAYIMNSIPLSIFSQFINQSFVNLIRIEVIDEGLGIDRVDQKIIFDRFVRIEDDVHTLQGTGLGLSIVKNILLKHKSFPIVQSEPSVGTSFYFDLFEFK</sequence>
<dbReference type="InterPro" id="IPR036097">
    <property type="entry name" value="HisK_dim/P_sf"/>
</dbReference>
<dbReference type="PRINTS" id="PR00344">
    <property type="entry name" value="BCTRLSENSOR"/>
</dbReference>
<dbReference type="InterPro" id="IPR050736">
    <property type="entry name" value="Sensor_HK_Regulatory"/>
</dbReference>
<keyword evidence="5" id="KW-0808">Transferase</keyword>
<evidence type="ECO:0000313" key="13">
    <source>
        <dbReference type="EMBL" id="QCI04166.1"/>
    </source>
</evidence>
<feature type="transmembrane region" description="Helical" evidence="9">
    <location>
        <begin position="163"/>
        <end position="186"/>
    </location>
</feature>
<keyword evidence="13" id="KW-0934">Plastid</keyword>
<evidence type="ECO:0000259" key="12">
    <source>
        <dbReference type="PROSITE" id="PS50885"/>
    </source>
</evidence>
<keyword evidence="7" id="KW-0902">Two-component regulatory system</keyword>
<keyword evidence="9" id="KW-0472">Membrane</keyword>
<evidence type="ECO:0000259" key="10">
    <source>
        <dbReference type="PROSITE" id="PS50109"/>
    </source>
</evidence>
<keyword evidence="9" id="KW-0812">Transmembrane</keyword>
<reference evidence="13" key="2">
    <citation type="submission" date="2019-04" db="EMBL/GenBank/DDBJ databases">
        <authorList>
            <person name="Pasella M."/>
        </authorList>
    </citation>
    <scope>NUCLEOTIDE SEQUENCE</scope>
    <source>
        <strain evidence="13">PD2933</strain>
    </source>
</reference>
<comment type="subcellular location">
    <subcellularLocation>
        <location evidence="2">Plastid</location>
        <location evidence="2">Chloroplast membrane</location>
        <topology evidence="2">Multi-pass membrane protein</topology>
    </subcellularLocation>
</comment>
<dbReference type="EMBL" id="MK814609">
    <property type="protein sequence ID" value="QCI04166.1"/>
    <property type="molecule type" value="Genomic_DNA"/>
</dbReference>
<evidence type="ECO:0000256" key="1">
    <source>
        <dbReference type="ARBA" id="ARBA00000085"/>
    </source>
</evidence>
<dbReference type="Pfam" id="PF00672">
    <property type="entry name" value="HAMP"/>
    <property type="match status" value="1"/>
</dbReference>
<dbReference type="Pfam" id="PF02518">
    <property type="entry name" value="HATPase_c"/>
    <property type="match status" value="1"/>
</dbReference>
<dbReference type="InterPro" id="IPR004358">
    <property type="entry name" value="Sig_transdc_His_kin-like_C"/>
</dbReference>
<dbReference type="PANTHER" id="PTHR43711:SF13">
    <property type="entry name" value="DRUG SENSORY PROTEIN A"/>
    <property type="match status" value="1"/>
</dbReference>
<dbReference type="PROSITE" id="PS50112">
    <property type="entry name" value="PAS"/>
    <property type="match status" value="1"/>
</dbReference>
<protein>
    <recommendedName>
        <fullName evidence="8">Uncharacterized sensor-like histidine kinase ycf26</fullName>
        <ecNumber evidence="3">2.7.13.3</ecNumber>
    </recommendedName>
</protein>
<comment type="catalytic activity">
    <reaction evidence="1">
        <text>ATP + protein L-histidine = ADP + protein N-phospho-L-histidine.</text>
        <dbReference type="EC" id="2.7.13.3"/>
    </reaction>
</comment>
<keyword evidence="6" id="KW-0418">Kinase</keyword>
<dbReference type="AlphaFoldDB" id="A0A4D6WKZ4"/>
<evidence type="ECO:0000256" key="6">
    <source>
        <dbReference type="ARBA" id="ARBA00022777"/>
    </source>
</evidence>
<dbReference type="SMART" id="SM00387">
    <property type="entry name" value="HATPase_c"/>
    <property type="match status" value="1"/>
</dbReference>
<gene>
    <name evidence="13" type="primary">dfr</name>
</gene>
<dbReference type="Gene3D" id="1.10.287.130">
    <property type="match status" value="1"/>
</dbReference>
<dbReference type="Gene3D" id="6.10.340.10">
    <property type="match status" value="1"/>
</dbReference>
<dbReference type="InterPro" id="IPR003594">
    <property type="entry name" value="HATPase_dom"/>
</dbReference>
<dbReference type="InterPro" id="IPR035965">
    <property type="entry name" value="PAS-like_dom_sf"/>
</dbReference>
<dbReference type="GO" id="GO:0000155">
    <property type="term" value="F:phosphorelay sensor kinase activity"/>
    <property type="evidence" value="ECO:0007669"/>
    <property type="project" value="InterPro"/>
</dbReference>
<geneLocation type="plastid" evidence="13"/>
<reference evidence="13" key="1">
    <citation type="journal article" date="2019" name="Mol. Phylogenet. Evol.">
        <title>Morphological evolution and classification of the red algal order Ceramiales inferred using plastid phylogenomics.</title>
        <authorList>
            <person name="Diaz-Tapia P."/>
            <person name="Pasella M.M."/>
            <person name="Verbruggen H."/>
            <person name="Maggs C.A."/>
        </authorList>
    </citation>
    <scope>NUCLEOTIDE SEQUENCE</scope>
    <source>
        <strain evidence="13">PD2933</strain>
    </source>
</reference>
<dbReference type="CDD" id="cd00082">
    <property type="entry name" value="HisKA"/>
    <property type="match status" value="1"/>
</dbReference>
<dbReference type="SUPFAM" id="SSF55785">
    <property type="entry name" value="PYP-like sensor domain (PAS domain)"/>
    <property type="match status" value="1"/>
</dbReference>
<feature type="domain" description="PAS" evidence="11">
    <location>
        <begin position="250"/>
        <end position="320"/>
    </location>
</feature>
<evidence type="ECO:0000259" key="11">
    <source>
        <dbReference type="PROSITE" id="PS50112"/>
    </source>
</evidence>
<dbReference type="EC" id="2.7.13.3" evidence="3"/>
<dbReference type="InterPro" id="IPR003661">
    <property type="entry name" value="HisK_dim/P_dom"/>
</dbReference>
<evidence type="ECO:0000256" key="5">
    <source>
        <dbReference type="ARBA" id="ARBA00022679"/>
    </source>
</evidence>
<evidence type="ECO:0000256" key="7">
    <source>
        <dbReference type="ARBA" id="ARBA00023012"/>
    </source>
</evidence>
<dbReference type="SMART" id="SM00091">
    <property type="entry name" value="PAS"/>
    <property type="match status" value="1"/>
</dbReference>
<dbReference type="Gene3D" id="3.30.450.20">
    <property type="entry name" value="PAS domain"/>
    <property type="match status" value="1"/>
</dbReference>
<dbReference type="InterPro" id="IPR005467">
    <property type="entry name" value="His_kinase_dom"/>
</dbReference>
<proteinExistence type="predicted"/>
<organism evidence="13">
    <name type="scientific">Anotrichium furcellatum</name>
    <dbReference type="NCBI Taxonomy" id="41999"/>
    <lineage>
        <taxon>Eukaryota</taxon>
        <taxon>Rhodophyta</taxon>
        <taxon>Florideophyceae</taxon>
        <taxon>Rhodymeniophycidae</taxon>
        <taxon>Ceramiales</taxon>
        <taxon>Ceramiaceae</taxon>
        <taxon>Anotrichium</taxon>
    </lineage>
</organism>
<evidence type="ECO:0000256" key="3">
    <source>
        <dbReference type="ARBA" id="ARBA00012438"/>
    </source>
</evidence>
<dbReference type="PROSITE" id="PS50109">
    <property type="entry name" value="HIS_KIN"/>
    <property type="match status" value="1"/>
</dbReference>
<evidence type="ECO:0000256" key="9">
    <source>
        <dbReference type="SAM" id="Phobius"/>
    </source>
</evidence>
<dbReference type="SUPFAM" id="SSF47384">
    <property type="entry name" value="Homodimeric domain of signal transducing histidine kinase"/>
    <property type="match status" value="1"/>
</dbReference>